<feature type="compositionally biased region" description="Low complexity" evidence="1">
    <location>
        <begin position="732"/>
        <end position="749"/>
    </location>
</feature>
<reference evidence="3" key="1">
    <citation type="journal article" date="2021" name="Nat. Commun.">
        <title>Genetic determinants of endophytism in the Arabidopsis root mycobiome.</title>
        <authorList>
            <person name="Mesny F."/>
            <person name="Miyauchi S."/>
            <person name="Thiergart T."/>
            <person name="Pickel B."/>
            <person name="Atanasova L."/>
            <person name="Karlsson M."/>
            <person name="Huettel B."/>
            <person name="Barry K.W."/>
            <person name="Haridas S."/>
            <person name="Chen C."/>
            <person name="Bauer D."/>
            <person name="Andreopoulos W."/>
            <person name="Pangilinan J."/>
            <person name="LaButti K."/>
            <person name="Riley R."/>
            <person name="Lipzen A."/>
            <person name="Clum A."/>
            <person name="Drula E."/>
            <person name="Henrissat B."/>
            <person name="Kohler A."/>
            <person name="Grigoriev I.V."/>
            <person name="Martin F.M."/>
            <person name="Hacquard S."/>
        </authorList>
    </citation>
    <scope>NUCLEOTIDE SEQUENCE</scope>
    <source>
        <strain evidence="3">MPI-CAGE-CH-0230</strain>
    </source>
</reference>
<feature type="region of interest" description="Disordered" evidence="1">
    <location>
        <begin position="526"/>
        <end position="555"/>
    </location>
</feature>
<dbReference type="SUPFAM" id="SSF56112">
    <property type="entry name" value="Protein kinase-like (PK-like)"/>
    <property type="match status" value="1"/>
</dbReference>
<keyword evidence="2" id="KW-0812">Transmembrane</keyword>
<feature type="transmembrane region" description="Helical" evidence="2">
    <location>
        <begin position="205"/>
        <end position="224"/>
    </location>
</feature>
<accession>A0A9P8Y7K2</accession>
<feature type="compositionally biased region" description="Basic and acidic residues" evidence="1">
    <location>
        <begin position="1002"/>
        <end position="1014"/>
    </location>
</feature>
<keyword evidence="2" id="KW-0472">Membrane</keyword>
<dbReference type="PANTHER" id="PTHR35179">
    <property type="entry name" value="PROTEIN CBG02620"/>
    <property type="match status" value="1"/>
</dbReference>
<dbReference type="GeneID" id="70186436"/>
<dbReference type="PANTHER" id="PTHR35179:SF1">
    <property type="entry name" value="INTEGRAL MEMBRANE PROTEIN"/>
    <property type="match status" value="1"/>
</dbReference>
<organism evidence="3 4">
    <name type="scientific">Microdochium trichocladiopsis</name>
    <dbReference type="NCBI Taxonomy" id="1682393"/>
    <lineage>
        <taxon>Eukaryota</taxon>
        <taxon>Fungi</taxon>
        <taxon>Dikarya</taxon>
        <taxon>Ascomycota</taxon>
        <taxon>Pezizomycotina</taxon>
        <taxon>Sordariomycetes</taxon>
        <taxon>Xylariomycetidae</taxon>
        <taxon>Xylariales</taxon>
        <taxon>Microdochiaceae</taxon>
        <taxon>Microdochium</taxon>
    </lineage>
</organism>
<feature type="transmembrane region" description="Helical" evidence="2">
    <location>
        <begin position="85"/>
        <end position="105"/>
    </location>
</feature>
<dbReference type="RefSeq" id="XP_046011904.1">
    <property type="nucleotide sequence ID" value="XM_046156890.1"/>
</dbReference>
<sequence length="1278" mass="143220">MGFLVPPWYSSEIPDRSGLNDASLVLGATIPLAVFTFVKIAMKTQTIFERRRTFTPFVIMCWAEWVASVALATLSYLYLSDIIPASFWTFFFMMAFWVVEMQCILQIIINRVALISHNPTEVRRIRLGVFAIAIAMNLAGYLIWIPAQLQINPYWVYINSRWERSEKVLYALVDMALNAYFMYNVRTKLIQMGLIKYKKLLRANIAMACVSVGMDILVLGAMSLPSTILYAQFHPFQFLVKLFIELFMADLIAKIVREENRMNTIYTDTGGTTVEEMAVIMAEQGPGATDSFARALEQFGATQSGHHMHRKTTVDTAANAWRRVGGGGGGGVSLWSIVNDMPLVGPIRVTGPVGDRAAIVCSLSGKIIRLCRAVSERGVSRIWGRQLRTTMKDKGWLSRGGLVVARVGSRRNASNPAIQRTTSYGARPTLGRSRIICNPQSQPSSIEHRSFISAPPQAFYHQHRQSLRLVKLLGPLSAGTRPSNSVQTSPRINQQTPSGLSCHCGGGLPTLMADVEELRRLLGEEKRRREEAESRALDEQRRREDEQRRREDEQRRREVAEELAKASQPQALQQYLEACHSLDLAIQVVTDRSLTTQGDTTNPTGRIFPRRIIPWDDFSTKQEEVWDDLSIGNLFSSVPAFPSQHQLEYVRSLLKPISSEQGLRDFERDVVENAVQKLVDGISMDTVLRRTLGLQGTVTFESHTNLGTTDNDPISEPMERMSLDRVGASAAGAMATAPASSAQPPAAAPKARRKARGKGNRADQFCIYRTSEGQNVPALAIEYKAPHKLSVDELVIGLESEIQPERDVINKDGQGLAFMAKSLAAAVVTQLFSYMIGKGIQYGYVCTGEAFVFLHIPDDPANVYFSVCVPSLDVMEDDETRLHRTAAAQVFAFILQALRTRPPPESWHDEAERLDTWAVEYDDILRSFPTTERKHKEPRASPYKPQRWKGFKRSPIRTRSRCQQPDTHAGPREDDDEDPPSPTPRAGGKTTSSTGMGSRGGGRRDRCRGQHHEPGPMTEPSIHKRPFCTQRCLLGLARGWPLDENCPNSHHHGQQGRIDQLEFLRLVRDQLATDRGRDADCTPLHRSGARGSLFKVRLSTHGYTLVAKGVESAYHAYLQHENDMYDRLHAIQGKHVPVCLGSINLLRPHHYDGGVYEHFLFLGWAGRPLFDYYDKASRAQLVQGVTTIFKAIHRLRVLHRDAEPRNMLCDGGTLMVVDFERAEFCGRQPLGSIDANGRNRKRKRGISLKQGKDDFARELESAVEKASRCIASPPRRGR</sequence>
<feature type="transmembrane region" description="Helical" evidence="2">
    <location>
        <begin position="167"/>
        <end position="185"/>
    </location>
</feature>
<dbReference type="AlphaFoldDB" id="A0A9P8Y7K2"/>
<dbReference type="InterPro" id="IPR011009">
    <property type="entry name" value="Kinase-like_dom_sf"/>
</dbReference>
<dbReference type="Proteomes" id="UP000756346">
    <property type="component" value="Unassembled WGS sequence"/>
</dbReference>
<gene>
    <name evidence="3" type="ORF">B0I36DRAFT_350464</name>
</gene>
<name>A0A9P8Y7K2_9PEZI</name>
<feature type="transmembrane region" description="Helical" evidence="2">
    <location>
        <begin position="54"/>
        <end position="79"/>
    </location>
</feature>
<feature type="transmembrane region" description="Helical" evidence="2">
    <location>
        <begin position="125"/>
        <end position="147"/>
    </location>
</feature>
<feature type="compositionally biased region" description="Basic residues" evidence="1">
    <location>
        <begin position="946"/>
        <end position="960"/>
    </location>
</feature>
<evidence type="ECO:0000313" key="3">
    <source>
        <dbReference type="EMBL" id="KAH7029616.1"/>
    </source>
</evidence>
<feature type="transmembrane region" description="Helical" evidence="2">
    <location>
        <begin position="22"/>
        <end position="42"/>
    </location>
</feature>
<evidence type="ECO:0000256" key="2">
    <source>
        <dbReference type="SAM" id="Phobius"/>
    </source>
</evidence>
<feature type="compositionally biased region" description="Low complexity" evidence="1">
    <location>
        <begin position="984"/>
        <end position="996"/>
    </location>
</feature>
<comment type="caution">
    <text evidence="3">The sequence shown here is derived from an EMBL/GenBank/DDBJ whole genome shotgun (WGS) entry which is preliminary data.</text>
</comment>
<dbReference type="EMBL" id="JAGTJQ010000006">
    <property type="protein sequence ID" value="KAH7029616.1"/>
    <property type="molecule type" value="Genomic_DNA"/>
</dbReference>
<keyword evidence="4" id="KW-1185">Reference proteome</keyword>
<feature type="compositionally biased region" description="Polar residues" evidence="1">
    <location>
        <begin position="480"/>
        <end position="499"/>
    </location>
</feature>
<feature type="region of interest" description="Disordered" evidence="1">
    <location>
        <begin position="479"/>
        <end position="505"/>
    </location>
</feature>
<evidence type="ECO:0008006" key="5">
    <source>
        <dbReference type="Google" id="ProtNLM"/>
    </source>
</evidence>
<keyword evidence="2" id="KW-1133">Transmembrane helix</keyword>
<proteinExistence type="predicted"/>
<feature type="region of interest" description="Disordered" evidence="1">
    <location>
        <begin position="930"/>
        <end position="1023"/>
    </location>
</feature>
<protein>
    <recommendedName>
        <fullName evidence="5">Protein kinase domain-containing protein</fullName>
    </recommendedName>
</protein>
<dbReference type="OrthoDB" id="2156052at2759"/>
<evidence type="ECO:0000313" key="4">
    <source>
        <dbReference type="Proteomes" id="UP000756346"/>
    </source>
</evidence>
<evidence type="ECO:0000256" key="1">
    <source>
        <dbReference type="SAM" id="MobiDB-lite"/>
    </source>
</evidence>
<feature type="region of interest" description="Disordered" evidence="1">
    <location>
        <begin position="732"/>
        <end position="758"/>
    </location>
</feature>